<evidence type="ECO:0000313" key="2">
    <source>
        <dbReference type="Proteomes" id="UP001501495"/>
    </source>
</evidence>
<name>A0ABP7XDI5_9ACTN</name>
<keyword evidence="2" id="KW-1185">Reference proteome</keyword>
<dbReference type="EMBL" id="BAAAZH010000008">
    <property type="protein sequence ID" value="GAA4112257.1"/>
    <property type="molecule type" value="Genomic_DNA"/>
</dbReference>
<dbReference type="RefSeq" id="WP_344731991.1">
    <property type="nucleotide sequence ID" value="NZ_BAAAZH010000008.1"/>
</dbReference>
<evidence type="ECO:0000313" key="1">
    <source>
        <dbReference type="EMBL" id="GAA4112257.1"/>
    </source>
</evidence>
<organism evidence="1 2">
    <name type="scientific">Nocardioides fonticola</name>
    <dbReference type="NCBI Taxonomy" id="450363"/>
    <lineage>
        <taxon>Bacteria</taxon>
        <taxon>Bacillati</taxon>
        <taxon>Actinomycetota</taxon>
        <taxon>Actinomycetes</taxon>
        <taxon>Propionibacteriales</taxon>
        <taxon>Nocardioidaceae</taxon>
        <taxon>Nocardioides</taxon>
    </lineage>
</organism>
<gene>
    <name evidence="1" type="ORF">GCM10022215_08470</name>
</gene>
<sequence>MSIDIQTGPDAGVTAGEAARDEGMATAVYAADPRVILAIDAAIARANASARPWSANTIRKACPEPGSQGLIGARVRAAATRRPVEQMPVGYEPSDLPSTHAHPIRVWLGVEAYRAAYPNRPIPE</sequence>
<comment type="caution">
    <text evidence="1">The sequence shown here is derived from an EMBL/GenBank/DDBJ whole genome shotgun (WGS) entry which is preliminary data.</text>
</comment>
<protein>
    <submittedName>
        <fullName evidence="1">Uncharacterized protein</fullName>
    </submittedName>
</protein>
<accession>A0ABP7XDI5</accession>
<reference evidence="2" key="1">
    <citation type="journal article" date="2019" name="Int. J. Syst. Evol. Microbiol.">
        <title>The Global Catalogue of Microorganisms (GCM) 10K type strain sequencing project: providing services to taxonomists for standard genome sequencing and annotation.</title>
        <authorList>
            <consortium name="The Broad Institute Genomics Platform"/>
            <consortium name="The Broad Institute Genome Sequencing Center for Infectious Disease"/>
            <person name="Wu L."/>
            <person name="Ma J."/>
        </authorList>
    </citation>
    <scope>NUCLEOTIDE SEQUENCE [LARGE SCALE GENOMIC DNA]</scope>
    <source>
        <strain evidence="2">JCM 16703</strain>
    </source>
</reference>
<dbReference type="Proteomes" id="UP001501495">
    <property type="component" value="Unassembled WGS sequence"/>
</dbReference>
<proteinExistence type="predicted"/>